<evidence type="ECO:0000313" key="2">
    <source>
        <dbReference type="Proteomes" id="UP000245368"/>
    </source>
</evidence>
<accession>A0A2Z3JBR5</accession>
<dbReference type="Proteomes" id="UP000245368">
    <property type="component" value="Chromosome"/>
</dbReference>
<dbReference type="AlphaFoldDB" id="A0A2Z3JBR5"/>
<gene>
    <name evidence="1" type="ORF">DKM44_03510</name>
</gene>
<protein>
    <submittedName>
        <fullName evidence="1">Uncharacterized protein</fullName>
    </submittedName>
</protein>
<keyword evidence="2" id="KW-1185">Reference proteome</keyword>
<dbReference type="OrthoDB" id="51899at2"/>
<dbReference type="KEGG" id="dez:DKM44_03510"/>
<dbReference type="SUPFAM" id="SSF52540">
    <property type="entry name" value="P-loop containing nucleoside triphosphate hydrolases"/>
    <property type="match status" value="1"/>
</dbReference>
<reference evidence="1 2" key="1">
    <citation type="submission" date="2018-05" db="EMBL/GenBank/DDBJ databases">
        <title>Complete Genome Sequence of Deinococcus sp. strain 17bor-2.</title>
        <authorList>
            <person name="Srinivasan S."/>
        </authorList>
    </citation>
    <scope>NUCLEOTIDE SEQUENCE [LARGE SCALE GENOMIC DNA]</scope>
    <source>
        <strain evidence="1 2">17bor-2</strain>
    </source>
</reference>
<sequence length="953" mass="102787">MNWREMLATLRTHLPNERGEWGVRGSLRWLEEAMRARGAASASVRNIIYRDVGTSADKRALYAILSELYVQAGLSAPPLTLPASLPADLELLGRSKKRVFRSFMNALRAGRTPRLLVSGKAGVGKTLLIEHLERAIAEQESSLPVTRLLLGEEWSAALGASGLRSSLPFAVQAEQQAQAAQRFLAGCLKAGRGALLIRAASGHFAGLPPRQADGTPLSPAAWAADHLLRRAPAGLAVLLALEDERGLSEEDQAQLIRLTPPTPGEARRYLMSKLAVSEPQAEALVKQTGRHLDRLALLASVGSGAPLAAARLLGHPGAAGVLAALQVALGGAPSAPRFIVEAALGHSLEDLPPHLRALIDEVNPAEPRPVSWALLQDAAQPDPALLRQARQNLAERTRSRPEWAAWHLRALSELGEWSALTGWLSRHPAQALQAAAVWRRVREQAPPEIQASVARWVVTHHAQLGRYDHPQARDALFSLLEAQDAGARLWGRIKLAESSVDAGNFEAAAAQLAQPEVHLELGREPAWSPDSWHTAAQADALLIEAALLRWQGDFAAASARAQDPRTDVGGARAHLWRGLIAKDAGQWSGALRHLAEVPPTSPLLYARARAQEGDLRLRLGQVAAAYAALDGAAERLNLEGAAPEERARVEARCATALRRLGQLPSALARSREAQLLAQDADPVLRSRIASESIPLLLALEDWPQARAAAVQALALLTEPGLRRAEATYRLRRTHYRTALLYLARGLGTPYLHPLRGSEYDHADLQRARALLDRLLGAPPGPADREQVLTFDMLLSRALCEPDPLQALAFAERALAMTDHPYAEAQARASQAEALLRGQQPAPALGEINRAHALLRRVSSSGPSGADPGLQAQLIALEVQVQLHSGPTAAALGWVEDALGEAHLQPFRAGVWREVGRVLETLEGGPELALSLWPQLDLTWWRLPDALPIVHQGG</sequence>
<dbReference type="InterPro" id="IPR027417">
    <property type="entry name" value="P-loop_NTPase"/>
</dbReference>
<proteinExistence type="predicted"/>
<dbReference type="EMBL" id="CP029494">
    <property type="protein sequence ID" value="AWN22415.1"/>
    <property type="molecule type" value="Genomic_DNA"/>
</dbReference>
<evidence type="ECO:0000313" key="1">
    <source>
        <dbReference type="EMBL" id="AWN22415.1"/>
    </source>
</evidence>
<dbReference type="RefSeq" id="WP_109825464.1">
    <property type="nucleotide sequence ID" value="NZ_CP029494.1"/>
</dbReference>
<name>A0A2Z3JBR5_9DEIO</name>
<organism evidence="1 2">
    <name type="scientific">Deinococcus irradiatisoli</name>
    <dbReference type="NCBI Taxonomy" id="2202254"/>
    <lineage>
        <taxon>Bacteria</taxon>
        <taxon>Thermotogati</taxon>
        <taxon>Deinococcota</taxon>
        <taxon>Deinococci</taxon>
        <taxon>Deinococcales</taxon>
        <taxon>Deinococcaceae</taxon>
        <taxon>Deinococcus</taxon>
    </lineage>
</organism>